<keyword evidence="1" id="KW-0805">Transcription regulation</keyword>
<dbReference type="PRINTS" id="PR00032">
    <property type="entry name" value="HTHARAC"/>
</dbReference>
<proteinExistence type="predicted"/>
<dbReference type="Gene3D" id="1.10.10.60">
    <property type="entry name" value="Homeodomain-like"/>
    <property type="match status" value="1"/>
</dbReference>
<dbReference type="AlphaFoldDB" id="A0A4U0NDC5"/>
<dbReference type="GO" id="GO:0003700">
    <property type="term" value="F:DNA-binding transcription factor activity"/>
    <property type="evidence" value="ECO:0007669"/>
    <property type="project" value="InterPro"/>
</dbReference>
<keyword evidence="2" id="KW-0238">DNA-binding</keyword>
<dbReference type="SMART" id="SM00342">
    <property type="entry name" value="HTH_ARAC"/>
    <property type="match status" value="1"/>
</dbReference>
<gene>
    <name evidence="5" type="ORF">FAZ15_19795</name>
</gene>
<comment type="caution">
    <text evidence="5">The sequence shown here is derived from an EMBL/GenBank/DDBJ whole genome shotgun (WGS) entry which is preliminary data.</text>
</comment>
<protein>
    <submittedName>
        <fullName evidence="5">Helix-turn-helix domain-containing protein</fullName>
    </submittedName>
</protein>
<dbReference type="SUPFAM" id="SSF46689">
    <property type="entry name" value="Homeodomain-like"/>
    <property type="match status" value="1"/>
</dbReference>
<dbReference type="Pfam" id="PF12833">
    <property type="entry name" value="HTH_18"/>
    <property type="match status" value="1"/>
</dbReference>
<dbReference type="InterPro" id="IPR018060">
    <property type="entry name" value="HTH_AraC"/>
</dbReference>
<organism evidence="5 6">
    <name type="scientific">Sphingobacterium olei</name>
    <dbReference type="NCBI Taxonomy" id="2571155"/>
    <lineage>
        <taxon>Bacteria</taxon>
        <taxon>Pseudomonadati</taxon>
        <taxon>Bacteroidota</taxon>
        <taxon>Sphingobacteriia</taxon>
        <taxon>Sphingobacteriales</taxon>
        <taxon>Sphingobacteriaceae</taxon>
        <taxon>Sphingobacterium</taxon>
    </lineage>
</organism>
<evidence type="ECO:0000256" key="2">
    <source>
        <dbReference type="ARBA" id="ARBA00023125"/>
    </source>
</evidence>
<evidence type="ECO:0000313" key="6">
    <source>
        <dbReference type="Proteomes" id="UP000306808"/>
    </source>
</evidence>
<dbReference type="RefSeq" id="WP_136903102.1">
    <property type="nucleotide sequence ID" value="NZ_SUME01000010.1"/>
</dbReference>
<dbReference type="OrthoDB" id="629929at2"/>
<evidence type="ECO:0000313" key="5">
    <source>
        <dbReference type="EMBL" id="TJZ51793.1"/>
    </source>
</evidence>
<dbReference type="EMBL" id="SUME01000010">
    <property type="protein sequence ID" value="TJZ51793.1"/>
    <property type="molecule type" value="Genomic_DNA"/>
</dbReference>
<dbReference type="PANTHER" id="PTHR43280:SF2">
    <property type="entry name" value="HTH-TYPE TRANSCRIPTIONAL REGULATOR EXSA"/>
    <property type="match status" value="1"/>
</dbReference>
<evidence type="ECO:0000256" key="3">
    <source>
        <dbReference type="ARBA" id="ARBA00023163"/>
    </source>
</evidence>
<dbReference type="Proteomes" id="UP000306808">
    <property type="component" value="Unassembled WGS sequence"/>
</dbReference>
<keyword evidence="6" id="KW-1185">Reference proteome</keyword>
<sequence length="317" mass="36750">MQTNLITIQDFYNDIFGEYCPQIARYLKDQNNVDIGHFNVFDIATLYDRKNASSTKPTMPYNRRTYYKISLIKGKNTVEYADKVITIDDYALLFATPRIPYRYVPQEVNQAGHFCVFTKDFLAKANSGMHIDELPIFQLNGEFIYRIAANQSKEVKLVFEKMHQEINSDYIYKYDLLRNYVMELIHYGQKLTPLESVSSSIDASARISTLFIELLERQFPISSPSQSIRLKSAIDYAQTLGVHVNHLNKVLKERTGKTTTEIIKARILQEARILLKQTPWNISEIAYGLGFEEVAHFSNFFKKNTNISPLSYRDVMD</sequence>
<feature type="domain" description="HTH araC/xylS-type" evidence="4">
    <location>
        <begin position="235"/>
        <end position="315"/>
    </location>
</feature>
<dbReference type="GO" id="GO:0043565">
    <property type="term" value="F:sequence-specific DNA binding"/>
    <property type="evidence" value="ECO:0007669"/>
    <property type="project" value="InterPro"/>
</dbReference>
<dbReference type="PROSITE" id="PS01124">
    <property type="entry name" value="HTH_ARAC_FAMILY_2"/>
    <property type="match status" value="1"/>
</dbReference>
<reference evidence="5 6" key="1">
    <citation type="submission" date="2019-04" db="EMBL/GenBank/DDBJ databases">
        <title>Sphingobacterium olei sp. nov., isolated from oil-contaminated soil.</title>
        <authorList>
            <person name="Liu B."/>
        </authorList>
    </citation>
    <scope>NUCLEOTIDE SEQUENCE [LARGE SCALE GENOMIC DNA]</scope>
    <source>
        <strain evidence="5 6">HAL-9</strain>
    </source>
</reference>
<keyword evidence="3" id="KW-0804">Transcription</keyword>
<name>A0A4U0NDC5_9SPHI</name>
<dbReference type="InterPro" id="IPR009057">
    <property type="entry name" value="Homeodomain-like_sf"/>
</dbReference>
<evidence type="ECO:0000256" key="1">
    <source>
        <dbReference type="ARBA" id="ARBA00023015"/>
    </source>
</evidence>
<dbReference type="InterPro" id="IPR020449">
    <property type="entry name" value="Tscrpt_reg_AraC-type_HTH"/>
</dbReference>
<dbReference type="PANTHER" id="PTHR43280">
    <property type="entry name" value="ARAC-FAMILY TRANSCRIPTIONAL REGULATOR"/>
    <property type="match status" value="1"/>
</dbReference>
<evidence type="ECO:0000259" key="4">
    <source>
        <dbReference type="PROSITE" id="PS01124"/>
    </source>
</evidence>
<accession>A0A4U0NDC5</accession>